<dbReference type="InterPro" id="IPR036514">
    <property type="entry name" value="SGNH_hydro_sf"/>
</dbReference>
<name>A0A7Y8Y224_9FLAO</name>
<evidence type="ECO:0000313" key="3">
    <source>
        <dbReference type="EMBL" id="NYA70987.1"/>
    </source>
</evidence>
<protein>
    <submittedName>
        <fullName evidence="3">LysM peptidoglycan-binding domain-containing protein</fullName>
    </submittedName>
</protein>
<dbReference type="RefSeq" id="WP_176005797.1">
    <property type="nucleotide sequence ID" value="NZ_JABWMI010000010.1"/>
</dbReference>
<dbReference type="Pfam" id="PF01476">
    <property type="entry name" value="LysM"/>
    <property type="match status" value="1"/>
</dbReference>
<gene>
    <name evidence="3" type="ORF">HZF10_08660</name>
</gene>
<dbReference type="Proteomes" id="UP000535020">
    <property type="component" value="Unassembled WGS sequence"/>
</dbReference>
<dbReference type="EMBL" id="JACBJI010000003">
    <property type="protein sequence ID" value="NYA70987.1"/>
    <property type="molecule type" value="Genomic_DNA"/>
</dbReference>
<dbReference type="CDD" id="cd00118">
    <property type="entry name" value="LysM"/>
    <property type="match status" value="1"/>
</dbReference>
<dbReference type="Pfam" id="PF13472">
    <property type="entry name" value="Lipase_GDSL_2"/>
    <property type="match status" value="1"/>
</dbReference>
<sequence>MRIRFLLILLFMGSFELFAQDDSTAVAVDSAFVDADTLEVPIPDNRFQNTNSIASFYKKLADLESKRNRKINIVHIGDSHIQADLFSHRTRQDLQAAFGNGGRGFVFPHRLAGTNGSSDYKFTSNVKWSGWRNINSVNPDFPVGLSGIGLTTNAREFAIEFDAKVADNAFNLIRVITPQNRPLFDVATAKKTIVMESNVPKKITHRIKNGEVLGSIANKYDISISALKKENGLKSDRIRAGKTLKIPTNEREPKKIYRSEFLPLPMQEDELSHYYRSEKPLEQIYLIPSEGAFDVALNGVVLENNLPGIIYHSIGVNGSKFSDYNKYPSFFSELKALNPDLIILSLGTNESFDKMSGEAYIAQMDQFIASLKKENPNVDILVLTPPPSLFRRRYPNTFAADYAQKIINGADSKNYTAWDLYSQLGGLYGVGRNAKKGIIGGDRVHYTHEGYYKMGKLLSEAILKGYQDFKAAGK</sequence>
<dbReference type="InterPro" id="IPR018392">
    <property type="entry name" value="LysM"/>
</dbReference>
<reference evidence="3 4" key="1">
    <citation type="submission" date="2020-07" db="EMBL/GenBank/DDBJ databases">
        <authorList>
            <person name="Sun Q."/>
        </authorList>
    </citation>
    <scope>NUCLEOTIDE SEQUENCE [LARGE SCALE GENOMIC DNA]</scope>
    <source>
        <strain evidence="3 4">MAH-1</strain>
    </source>
</reference>
<dbReference type="Gene3D" id="3.40.50.1110">
    <property type="entry name" value="SGNH hydrolase"/>
    <property type="match status" value="2"/>
</dbReference>
<keyword evidence="4" id="KW-1185">Reference proteome</keyword>
<dbReference type="InterPro" id="IPR051532">
    <property type="entry name" value="Ester_Hydrolysis_Enzymes"/>
</dbReference>
<dbReference type="PROSITE" id="PS51782">
    <property type="entry name" value="LYSM"/>
    <property type="match status" value="1"/>
</dbReference>
<dbReference type="SMART" id="SM00257">
    <property type="entry name" value="LysM"/>
    <property type="match status" value="1"/>
</dbReference>
<dbReference type="SUPFAM" id="SSF54106">
    <property type="entry name" value="LysM domain"/>
    <property type="match status" value="1"/>
</dbReference>
<dbReference type="GO" id="GO:0016788">
    <property type="term" value="F:hydrolase activity, acting on ester bonds"/>
    <property type="evidence" value="ECO:0007669"/>
    <property type="project" value="UniProtKB-ARBA"/>
</dbReference>
<feature type="chain" id="PRO_5030688119" evidence="1">
    <location>
        <begin position="20"/>
        <end position="474"/>
    </location>
</feature>
<accession>A0A7Y8Y224</accession>
<evidence type="ECO:0000259" key="2">
    <source>
        <dbReference type="PROSITE" id="PS51782"/>
    </source>
</evidence>
<feature type="signal peptide" evidence="1">
    <location>
        <begin position="1"/>
        <end position="19"/>
    </location>
</feature>
<comment type="caution">
    <text evidence="3">The sequence shown here is derived from an EMBL/GenBank/DDBJ whole genome shotgun (WGS) entry which is preliminary data.</text>
</comment>
<evidence type="ECO:0000256" key="1">
    <source>
        <dbReference type="SAM" id="SignalP"/>
    </source>
</evidence>
<dbReference type="SUPFAM" id="SSF52266">
    <property type="entry name" value="SGNH hydrolase"/>
    <property type="match status" value="1"/>
</dbReference>
<dbReference type="Gene3D" id="3.10.350.10">
    <property type="entry name" value="LysM domain"/>
    <property type="match status" value="1"/>
</dbReference>
<organism evidence="3 4">
    <name type="scientific">Flavobacterium agri</name>
    <dbReference type="NCBI Taxonomy" id="2743471"/>
    <lineage>
        <taxon>Bacteria</taxon>
        <taxon>Pseudomonadati</taxon>
        <taxon>Bacteroidota</taxon>
        <taxon>Flavobacteriia</taxon>
        <taxon>Flavobacteriales</taxon>
        <taxon>Flavobacteriaceae</taxon>
        <taxon>Flavobacterium</taxon>
    </lineage>
</organism>
<feature type="domain" description="LysM" evidence="2">
    <location>
        <begin position="203"/>
        <end position="246"/>
    </location>
</feature>
<dbReference type="InterPro" id="IPR036779">
    <property type="entry name" value="LysM_dom_sf"/>
</dbReference>
<dbReference type="InterPro" id="IPR013830">
    <property type="entry name" value="SGNH_hydro"/>
</dbReference>
<dbReference type="PANTHER" id="PTHR30383:SF29">
    <property type="entry name" value="SGNH HYDROLASE-TYPE ESTERASE DOMAIN-CONTAINING PROTEIN"/>
    <property type="match status" value="1"/>
</dbReference>
<proteinExistence type="predicted"/>
<keyword evidence="1" id="KW-0732">Signal</keyword>
<dbReference type="AlphaFoldDB" id="A0A7Y8Y224"/>
<evidence type="ECO:0000313" key="4">
    <source>
        <dbReference type="Proteomes" id="UP000535020"/>
    </source>
</evidence>
<dbReference type="PANTHER" id="PTHR30383">
    <property type="entry name" value="THIOESTERASE 1/PROTEASE 1/LYSOPHOSPHOLIPASE L1"/>
    <property type="match status" value="1"/>
</dbReference>